<organism evidence="3 4">
    <name type="scientific">Pseudonocardia parietis</name>
    <dbReference type="NCBI Taxonomy" id="570936"/>
    <lineage>
        <taxon>Bacteria</taxon>
        <taxon>Bacillati</taxon>
        <taxon>Actinomycetota</taxon>
        <taxon>Actinomycetes</taxon>
        <taxon>Pseudonocardiales</taxon>
        <taxon>Pseudonocardiaceae</taxon>
        <taxon>Pseudonocardia</taxon>
    </lineage>
</organism>
<dbReference type="EMBL" id="JAGINU010000001">
    <property type="protein sequence ID" value="MBP2367515.1"/>
    <property type="molecule type" value="Genomic_DNA"/>
</dbReference>
<accession>A0ABS4VUC1</accession>
<protein>
    <submittedName>
        <fullName evidence="3">Membrane protease YdiL (CAAX protease family)</fullName>
    </submittedName>
</protein>
<dbReference type="PANTHER" id="PTHR35797">
    <property type="entry name" value="PROTEASE-RELATED"/>
    <property type="match status" value="1"/>
</dbReference>
<keyword evidence="4" id="KW-1185">Reference proteome</keyword>
<keyword evidence="3" id="KW-0378">Hydrolase</keyword>
<keyword evidence="1" id="KW-0812">Transmembrane</keyword>
<keyword evidence="1" id="KW-0472">Membrane</keyword>
<evidence type="ECO:0000256" key="1">
    <source>
        <dbReference type="SAM" id="Phobius"/>
    </source>
</evidence>
<reference evidence="3 4" key="1">
    <citation type="submission" date="2021-03" db="EMBL/GenBank/DDBJ databases">
        <title>Sequencing the genomes of 1000 actinobacteria strains.</title>
        <authorList>
            <person name="Klenk H.-P."/>
        </authorList>
    </citation>
    <scope>NUCLEOTIDE SEQUENCE [LARGE SCALE GENOMIC DNA]</scope>
    <source>
        <strain evidence="3 4">DSM 45256</strain>
    </source>
</reference>
<dbReference type="GO" id="GO:0008233">
    <property type="term" value="F:peptidase activity"/>
    <property type="evidence" value="ECO:0007669"/>
    <property type="project" value="UniProtKB-KW"/>
</dbReference>
<dbReference type="GO" id="GO:0006508">
    <property type="term" value="P:proteolysis"/>
    <property type="evidence" value="ECO:0007669"/>
    <property type="project" value="UniProtKB-KW"/>
</dbReference>
<evidence type="ECO:0000313" key="4">
    <source>
        <dbReference type="Proteomes" id="UP001519295"/>
    </source>
</evidence>
<dbReference type="Proteomes" id="UP001519295">
    <property type="component" value="Unassembled WGS sequence"/>
</dbReference>
<evidence type="ECO:0000313" key="3">
    <source>
        <dbReference type="EMBL" id="MBP2367515.1"/>
    </source>
</evidence>
<keyword evidence="3" id="KW-0645">Protease</keyword>
<proteinExistence type="predicted"/>
<dbReference type="PANTHER" id="PTHR35797:SF1">
    <property type="entry name" value="PROTEASE"/>
    <property type="match status" value="1"/>
</dbReference>
<name>A0ABS4VUC1_9PSEU</name>
<comment type="caution">
    <text evidence="3">The sequence shown here is derived from an EMBL/GenBank/DDBJ whole genome shotgun (WGS) entry which is preliminary data.</text>
</comment>
<dbReference type="InterPro" id="IPR003675">
    <property type="entry name" value="Rce1/LyrA-like_dom"/>
</dbReference>
<feature type="transmembrane region" description="Helical" evidence="1">
    <location>
        <begin position="229"/>
        <end position="249"/>
    </location>
</feature>
<feature type="domain" description="CAAX prenyl protease 2/Lysostaphin resistance protein A-like" evidence="2">
    <location>
        <begin position="166"/>
        <end position="257"/>
    </location>
</feature>
<feature type="transmembrane region" description="Helical" evidence="1">
    <location>
        <begin position="29"/>
        <end position="49"/>
    </location>
</feature>
<feature type="transmembrane region" description="Helical" evidence="1">
    <location>
        <begin position="61"/>
        <end position="80"/>
    </location>
</feature>
<sequence>MTSTSGSGAGTSPAVGRTGRIDRPDLRSIAAFLVLAFGLAWLVALPLWIGDGLADPAFTPTAMLMMTTPSIAAVLVVFFVERPLHRARALGLWPLRPLGRLSGWVAAGIAVSMAMVLLALPVGALLGVYPADFTGLSGFRQALQDQVGPGQVPGSVGVLVAAQLALIPVAAFVGVLPALGEEIGWRGWLLPKLMPLGPLPAILVSGVVWGTWHTPVLLLGYNYPHAPGWLAVASMSAMCILVGAVLGWLRLRSGSVARGAGALGVQRHGRVVPAFRPGRRDRRHHAGNHPRLERLDSASGAGRCARRHRSVHPVGQLRSAADLVGEDYGAVGPCQAVVDDVDVFGGSCGCDRWVHWHNQQRLHGYLRDQPPAEYEQAFYAAHRDELQPVGIP</sequence>
<feature type="transmembrane region" description="Helical" evidence="1">
    <location>
        <begin position="201"/>
        <end position="223"/>
    </location>
</feature>
<feature type="transmembrane region" description="Helical" evidence="1">
    <location>
        <begin position="156"/>
        <end position="180"/>
    </location>
</feature>
<evidence type="ECO:0000259" key="2">
    <source>
        <dbReference type="Pfam" id="PF02517"/>
    </source>
</evidence>
<keyword evidence="1" id="KW-1133">Transmembrane helix</keyword>
<dbReference type="Pfam" id="PF02517">
    <property type="entry name" value="Rce1-like"/>
    <property type="match status" value="1"/>
</dbReference>
<dbReference type="InterPro" id="IPR042150">
    <property type="entry name" value="MmRce1-like"/>
</dbReference>
<feature type="transmembrane region" description="Helical" evidence="1">
    <location>
        <begin position="101"/>
        <end position="129"/>
    </location>
</feature>
<gene>
    <name evidence="3" type="ORF">JOF36_003211</name>
</gene>